<dbReference type="Gene3D" id="1.20.1260.10">
    <property type="match status" value="2"/>
</dbReference>
<sequence length="347" mass="39744">MEQQTTIEAQGTIQEIHHHAPLTSSEIAILWRTNVYYSMLECIYKHFLNTLDAPDLRPYIEDAISMFEKRVNRTSKILKKEGPIPKGFGDEDIDLGAPRLFTDLYYYYFTLNLARIGLQLGGMNLSHSVRKDVRDFYTEALMSTTRFYNRFSEIMLEKGIYIRPPITNIYKEADVIEKQNFLRGFLGERRPLLAEEIDQLFFGIRNNELAKALATGFLQVAKSEQVRAYMVKGVEIARKLKDILSSALQKENIPVSIQSGELVTDSTIPPLSDKLMMQNVVVLIGIVNYATSIASSLRHDLIVTYTRLIGEAVNYGEDGINIMIENGWFEEPPRKIDRRELAKEPVH</sequence>
<protein>
    <submittedName>
        <fullName evidence="1">DUF3231 family protein</fullName>
    </submittedName>
</protein>
<evidence type="ECO:0000313" key="2">
    <source>
        <dbReference type="Proteomes" id="UP001154312"/>
    </source>
</evidence>
<dbReference type="Proteomes" id="UP001154312">
    <property type="component" value="Unassembled WGS sequence"/>
</dbReference>
<comment type="caution">
    <text evidence="1">The sequence shown here is derived from an EMBL/GenBank/DDBJ whole genome shotgun (WGS) entry which is preliminary data.</text>
</comment>
<dbReference type="EMBL" id="JAKOAV010000009">
    <property type="protein sequence ID" value="MDF9408055.1"/>
    <property type="molecule type" value="Genomic_DNA"/>
</dbReference>
<dbReference type="RefSeq" id="WP_277443336.1">
    <property type="nucleotide sequence ID" value="NZ_JAKOAV010000009.1"/>
</dbReference>
<dbReference type="InterPro" id="IPR012347">
    <property type="entry name" value="Ferritin-like"/>
</dbReference>
<accession>A0A9X4H1G2</accession>
<proteinExistence type="predicted"/>
<reference evidence="1" key="1">
    <citation type="submission" date="2022-02" db="EMBL/GenBank/DDBJ databases">
        <authorList>
            <person name="Leng L."/>
        </authorList>
    </citation>
    <scope>NUCLEOTIDE SEQUENCE</scope>
    <source>
        <strain evidence="1">JI</strain>
    </source>
</reference>
<dbReference type="Pfam" id="PF11553">
    <property type="entry name" value="DUF3231"/>
    <property type="match status" value="2"/>
</dbReference>
<evidence type="ECO:0000313" key="1">
    <source>
        <dbReference type="EMBL" id="MDF9408055.1"/>
    </source>
</evidence>
<dbReference type="InterPro" id="IPR021617">
    <property type="entry name" value="DUF3231"/>
</dbReference>
<organism evidence="1 2">
    <name type="scientific">Pelotomaculum isophthalicicum JI</name>
    <dbReference type="NCBI Taxonomy" id="947010"/>
    <lineage>
        <taxon>Bacteria</taxon>
        <taxon>Bacillati</taxon>
        <taxon>Bacillota</taxon>
        <taxon>Clostridia</taxon>
        <taxon>Eubacteriales</taxon>
        <taxon>Desulfotomaculaceae</taxon>
        <taxon>Pelotomaculum</taxon>
    </lineage>
</organism>
<name>A0A9X4H1G2_9FIRM</name>
<keyword evidence="2" id="KW-1185">Reference proteome</keyword>
<dbReference type="AlphaFoldDB" id="A0A9X4H1G2"/>
<gene>
    <name evidence="1" type="ORF">L7E55_06730</name>
</gene>